<sequence>MPRFTALDHVTHSSLKVKIRYGAAFGNNVNQTLVFPTEFQALQREYPLFFRQSDDRKFYAVALLGLDKDENLFIEADHWNARYVPAMHMRGPLTLKLRGAESGSAEPADPIVSIDMDDARVNNDEGENLFLTHGGYSPYFEEMLQVLRRIHVGAEIVDDFFAHLQSFDLIEPVTVEASFGETMKYTVPDVFTVSKSRMQALTGDELHKLNQLGLLEHCFAVISSAGNMSRLVDMKALKKSQTR</sequence>
<evidence type="ECO:0000313" key="2">
    <source>
        <dbReference type="Proteomes" id="UP000319732"/>
    </source>
</evidence>
<dbReference type="Pfam" id="PF07277">
    <property type="entry name" value="SapC"/>
    <property type="match status" value="1"/>
</dbReference>
<comment type="caution">
    <text evidence="1">The sequence shown here is derived from an EMBL/GenBank/DDBJ whole genome shotgun (WGS) entry which is preliminary data.</text>
</comment>
<proteinExistence type="predicted"/>
<dbReference type="Proteomes" id="UP000319732">
    <property type="component" value="Unassembled WGS sequence"/>
</dbReference>
<protein>
    <submittedName>
        <fullName evidence="1">SapC family protein</fullName>
    </submittedName>
</protein>
<name>A0A545TLX4_9GAMM</name>
<gene>
    <name evidence="1" type="ORF">FKG94_13985</name>
</gene>
<evidence type="ECO:0000313" key="1">
    <source>
        <dbReference type="EMBL" id="TQV78176.1"/>
    </source>
</evidence>
<dbReference type="AlphaFoldDB" id="A0A545TLX4"/>
<dbReference type="RefSeq" id="WP_142904956.1">
    <property type="nucleotide sequence ID" value="NZ_ML660094.1"/>
</dbReference>
<keyword evidence="2" id="KW-1185">Reference proteome</keyword>
<dbReference type="OrthoDB" id="8888710at2"/>
<dbReference type="InterPro" id="IPR010836">
    <property type="entry name" value="SapC"/>
</dbReference>
<reference evidence="1 2" key="1">
    <citation type="submission" date="2019-06" db="EMBL/GenBank/DDBJ databases">
        <title>Whole genome sequence for Cellvibrionaceae sp. R142.</title>
        <authorList>
            <person name="Wang G."/>
        </authorList>
    </citation>
    <scope>NUCLEOTIDE SEQUENCE [LARGE SCALE GENOMIC DNA]</scope>
    <source>
        <strain evidence="1 2">R142</strain>
    </source>
</reference>
<dbReference type="EMBL" id="VHSG01000013">
    <property type="protein sequence ID" value="TQV78176.1"/>
    <property type="molecule type" value="Genomic_DNA"/>
</dbReference>
<organism evidence="1 2">
    <name type="scientific">Exilibacterium tricleocarpae</name>
    <dbReference type="NCBI Taxonomy" id="2591008"/>
    <lineage>
        <taxon>Bacteria</taxon>
        <taxon>Pseudomonadati</taxon>
        <taxon>Pseudomonadota</taxon>
        <taxon>Gammaproteobacteria</taxon>
        <taxon>Cellvibrionales</taxon>
        <taxon>Cellvibrionaceae</taxon>
        <taxon>Exilibacterium</taxon>
    </lineage>
</organism>
<accession>A0A545TLX4</accession>